<dbReference type="EMBL" id="AP018316">
    <property type="protein sequence ID" value="BAZ85634.1"/>
    <property type="molecule type" value="Genomic_DNA"/>
</dbReference>
<evidence type="ECO:0000313" key="1">
    <source>
        <dbReference type="EMBL" id="BAZ85634.1"/>
    </source>
</evidence>
<dbReference type="AlphaFoldDB" id="A0A1Z4V2G9"/>
<dbReference type="OrthoDB" id="582563at2"/>
<gene>
    <name evidence="1" type="ORF">NIES806_18380</name>
</gene>
<dbReference type="RefSeq" id="WP_096666566.1">
    <property type="nucleotide sequence ID" value="NZ_AP018316.1"/>
</dbReference>
<name>A0A1Z4V2G9_9CYAN</name>
<organism evidence="1 2">
    <name type="scientific">Dolichospermum compactum NIES-806</name>
    <dbReference type="NCBI Taxonomy" id="1973481"/>
    <lineage>
        <taxon>Bacteria</taxon>
        <taxon>Bacillati</taxon>
        <taxon>Cyanobacteriota</taxon>
        <taxon>Cyanophyceae</taxon>
        <taxon>Nostocales</taxon>
        <taxon>Aphanizomenonaceae</taxon>
        <taxon>Dolichospermum</taxon>
        <taxon>Dolichospermum compactum</taxon>
    </lineage>
</organism>
<dbReference type="Proteomes" id="UP000218702">
    <property type="component" value="Chromosome"/>
</dbReference>
<dbReference type="KEGG" id="dcm:NIES806_18380"/>
<proteinExistence type="predicted"/>
<keyword evidence="2" id="KW-1185">Reference proteome</keyword>
<reference evidence="1 2" key="1">
    <citation type="submission" date="2017-06" db="EMBL/GenBank/DDBJ databases">
        <title>Genome sequencing of cyanobaciteial culture collection at National Institute for Environmental Studies (NIES).</title>
        <authorList>
            <person name="Hirose Y."/>
            <person name="Shimura Y."/>
            <person name="Fujisawa T."/>
            <person name="Nakamura Y."/>
            <person name="Kawachi M."/>
        </authorList>
    </citation>
    <scope>NUCLEOTIDE SEQUENCE [LARGE SCALE GENOMIC DNA]</scope>
    <source>
        <strain evidence="1 2">NIES-806</strain>
    </source>
</reference>
<accession>A0A1Z4V2G9</accession>
<protein>
    <submittedName>
        <fullName evidence="1">Uncharacterized protein</fullName>
    </submittedName>
</protein>
<evidence type="ECO:0000313" key="2">
    <source>
        <dbReference type="Proteomes" id="UP000218702"/>
    </source>
</evidence>
<sequence length="152" mass="17008">MSKLTETLKSQISGNLKNISITFDSNLLDQELIDQLGIYLSTKSAKKLIELSFAITSTKKLDIRESIIDQIQYKSAKQLIEAISQKPKTNTEKLQRVTVPRWMVLILGSEIHLVNGKSPITTEDAINHVFHLCLDLLEQSIGNNGQSTKKVS</sequence>